<dbReference type="InterPro" id="IPR029058">
    <property type="entry name" value="AB_hydrolase_fold"/>
</dbReference>
<dbReference type="Proteomes" id="UP000035963">
    <property type="component" value="Unassembled WGS sequence"/>
</dbReference>
<dbReference type="AlphaFoldDB" id="A0A0J1CPI7"/>
<organism evidence="3 4">
    <name type="scientific">Caballeronia mineralivorans PML1(12)</name>
    <dbReference type="NCBI Taxonomy" id="908627"/>
    <lineage>
        <taxon>Bacteria</taxon>
        <taxon>Pseudomonadati</taxon>
        <taxon>Pseudomonadota</taxon>
        <taxon>Betaproteobacteria</taxon>
        <taxon>Burkholderiales</taxon>
        <taxon>Burkholderiaceae</taxon>
        <taxon>Caballeronia</taxon>
    </lineage>
</organism>
<dbReference type="Pfam" id="PF00561">
    <property type="entry name" value="Abhydrolase_1"/>
    <property type="match status" value="1"/>
</dbReference>
<dbReference type="SUPFAM" id="SSF53474">
    <property type="entry name" value="alpha/beta-Hydrolases"/>
    <property type="match status" value="1"/>
</dbReference>
<dbReference type="OrthoDB" id="6117067at2"/>
<proteinExistence type="predicted"/>
<dbReference type="PATRIC" id="fig|908627.4.peg.6680"/>
<evidence type="ECO:0000313" key="4">
    <source>
        <dbReference type="Proteomes" id="UP000035963"/>
    </source>
</evidence>
<gene>
    <name evidence="3" type="ORF">EOS_29935</name>
</gene>
<reference evidence="3 4" key="1">
    <citation type="journal article" date="2015" name="Genome Announc.">
        <title>Draft Genome Sequence of Burkholderia sp. Strain PML1(12), an Ectomycorrhizosphere-Inhabiting Bacterium with Effective Mineral-Weathering Ability.</title>
        <authorList>
            <person name="Uroz S."/>
            <person name="Oger P."/>
        </authorList>
    </citation>
    <scope>NUCLEOTIDE SEQUENCE [LARGE SCALE GENOMIC DNA]</scope>
    <source>
        <strain evidence="4">PML1(12)</strain>
    </source>
</reference>
<dbReference type="PANTHER" id="PTHR43798:SF31">
    <property type="entry name" value="AB HYDROLASE SUPERFAMILY PROTEIN YCLE"/>
    <property type="match status" value="1"/>
</dbReference>
<name>A0A0J1CPI7_9BURK</name>
<evidence type="ECO:0000256" key="1">
    <source>
        <dbReference type="ARBA" id="ARBA00022801"/>
    </source>
</evidence>
<keyword evidence="4" id="KW-1185">Reference proteome</keyword>
<feature type="domain" description="AB hydrolase-1" evidence="2">
    <location>
        <begin position="41"/>
        <end position="283"/>
    </location>
</feature>
<evidence type="ECO:0000313" key="3">
    <source>
        <dbReference type="EMBL" id="KLU22554.1"/>
    </source>
</evidence>
<dbReference type="PANTHER" id="PTHR43798">
    <property type="entry name" value="MONOACYLGLYCEROL LIPASE"/>
    <property type="match status" value="1"/>
</dbReference>
<dbReference type="RefSeq" id="WP_047895818.1">
    <property type="nucleotide sequence ID" value="NZ_AEJF01000176.1"/>
</dbReference>
<protein>
    <submittedName>
        <fullName evidence="3">Alpha/beta hydrolase</fullName>
    </submittedName>
</protein>
<accession>A0A0J1CPI7</accession>
<dbReference type="PRINTS" id="PR00111">
    <property type="entry name" value="ABHYDROLASE"/>
</dbReference>
<evidence type="ECO:0000259" key="2">
    <source>
        <dbReference type="Pfam" id="PF00561"/>
    </source>
</evidence>
<dbReference type="InterPro" id="IPR050266">
    <property type="entry name" value="AB_hydrolase_sf"/>
</dbReference>
<dbReference type="GO" id="GO:0016787">
    <property type="term" value="F:hydrolase activity"/>
    <property type="evidence" value="ECO:0007669"/>
    <property type="project" value="UniProtKB-KW"/>
</dbReference>
<dbReference type="GO" id="GO:0016020">
    <property type="term" value="C:membrane"/>
    <property type="evidence" value="ECO:0007669"/>
    <property type="project" value="TreeGrafter"/>
</dbReference>
<dbReference type="EMBL" id="AEJF01000176">
    <property type="protein sequence ID" value="KLU22554.1"/>
    <property type="molecule type" value="Genomic_DNA"/>
</dbReference>
<keyword evidence="1 3" id="KW-0378">Hydrolase</keyword>
<dbReference type="InterPro" id="IPR000073">
    <property type="entry name" value="AB_hydrolase_1"/>
</dbReference>
<sequence>MKLLDGVDPSQLFGLPAPDIATLDDGLQVPFVQTGHEHQEVMLFVHGSLCDFRYWKPQLGPLAKQYRCVAPSLSHYWPSGVLLAGIVGGVHRPFSWGAHVDEMGQFIERLGVGPVHVVGHSRGGCVALHLAVRYPELVKSLVLADPGGEVARGGDDGRARTVLPAPINALRAKAAELIGNGEVDAGLELFVDSVSRPGFWARSPKEFKAMAMDNANTLALQFRDPLPAYDAHAAARVQCPTLLIDGGNSPRMFRDAVGALEGWIDGARRMTIEGASHGMNVTHAGVFNRTVAAVVASAHSTQSKEIMARNNRTTK</sequence>
<dbReference type="Gene3D" id="3.40.50.1820">
    <property type="entry name" value="alpha/beta hydrolase"/>
    <property type="match status" value="1"/>
</dbReference>
<comment type="caution">
    <text evidence="3">The sequence shown here is derived from an EMBL/GenBank/DDBJ whole genome shotgun (WGS) entry which is preliminary data.</text>
</comment>